<keyword evidence="10" id="KW-1185">Reference proteome</keyword>
<keyword evidence="6" id="KW-0547">Nucleotide-binding</keyword>
<dbReference type="AlphaFoldDB" id="A0A9W8LPI7"/>
<organism evidence="9 10">
    <name type="scientific">Coemansia interrupta</name>
    <dbReference type="NCBI Taxonomy" id="1126814"/>
    <lineage>
        <taxon>Eukaryota</taxon>
        <taxon>Fungi</taxon>
        <taxon>Fungi incertae sedis</taxon>
        <taxon>Zoopagomycota</taxon>
        <taxon>Kickxellomycotina</taxon>
        <taxon>Kickxellomycetes</taxon>
        <taxon>Kickxellales</taxon>
        <taxon>Kickxellaceae</taxon>
        <taxon>Coemansia</taxon>
    </lineage>
</organism>
<dbReference type="InterPro" id="IPR042024">
    <property type="entry name" value="D-XK_euk"/>
</dbReference>
<dbReference type="GO" id="GO:0005997">
    <property type="term" value="P:xylulose metabolic process"/>
    <property type="evidence" value="ECO:0007669"/>
    <property type="project" value="TreeGrafter"/>
</dbReference>
<dbReference type="InterPro" id="IPR018484">
    <property type="entry name" value="FGGY_N"/>
</dbReference>
<dbReference type="CDD" id="cd07776">
    <property type="entry name" value="ASKHA_NBD_FGGY_SpXK-like"/>
    <property type="match status" value="1"/>
</dbReference>
<evidence type="ECO:0000256" key="1">
    <source>
        <dbReference type="ARBA" id="ARBA00009156"/>
    </source>
</evidence>
<keyword evidence="2 6" id="KW-0859">Xylose metabolism</keyword>
<evidence type="ECO:0000256" key="6">
    <source>
        <dbReference type="RuleBase" id="RU367058"/>
    </source>
</evidence>
<proteinExistence type="inferred from homology"/>
<dbReference type="Proteomes" id="UP001140172">
    <property type="component" value="Unassembled WGS sequence"/>
</dbReference>
<gene>
    <name evidence="9" type="ORF">GGI15_000796</name>
</gene>
<evidence type="ECO:0000313" key="10">
    <source>
        <dbReference type="Proteomes" id="UP001140172"/>
    </source>
</evidence>
<dbReference type="GO" id="GO:0005524">
    <property type="term" value="F:ATP binding"/>
    <property type="evidence" value="ECO:0007669"/>
    <property type="project" value="UniProtKB-UniRule"/>
</dbReference>
<dbReference type="OrthoDB" id="1728974at2759"/>
<evidence type="ECO:0000256" key="5">
    <source>
        <dbReference type="ARBA" id="ARBA00048885"/>
    </source>
</evidence>
<comment type="similarity">
    <text evidence="1 6">Belongs to the FGGY kinase family.</text>
</comment>
<dbReference type="InterPro" id="IPR018485">
    <property type="entry name" value="FGGY_C"/>
</dbReference>
<comment type="function">
    <text evidence="6">Highly specific D-xylulose kinase which participates in the catabolism of xylose. Xylose is a major component of hemicelluloses such as xylan. Most fungi utilize D-xylose via three enzymatic reactions, xylose reductase (XR), xylitol dehydrogenase (XDH), and xylulokinase, to form xylulose 5-phosphate, which enters pentose phosphate pathway.</text>
</comment>
<accession>A0A9W8LPI7</accession>
<evidence type="ECO:0000256" key="4">
    <source>
        <dbReference type="ARBA" id="ARBA00022777"/>
    </source>
</evidence>
<feature type="domain" description="Carbohydrate kinase FGGY N-terminal" evidence="7">
    <location>
        <begin position="69"/>
        <end position="218"/>
    </location>
</feature>
<comment type="catalytic activity">
    <reaction evidence="5 6">
        <text>D-xylulose + ATP = D-xylulose 5-phosphate + ADP + H(+)</text>
        <dbReference type="Rhea" id="RHEA:10964"/>
        <dbReference type="ChEBI" id="CHEBI:15378"/>
        <dbReference type="ChEBI" id="CHEBI:17140"/>
        <dbReference type="ChEBI" id="CHEBI:30616"/>
        <dbReference type="ChEBI" id="CHEBI:57737"/>
        <dbReference type="ChEBI" id="CHEBI:456216"/>
        <dbReference type="EC" id="2.7.1.17"/>
    </reaction>
</comment>
<dbReference type="GO" id="GO:0004856">
    <property type="term" value="F:D-xylulokinase activity"/>
    <property type="evidence" value="ECO:0007669"/>
    <property type="project" value="UniProtKB-UniRule"/>
</dbReference>
<dbReference type="PANTHER" id="PTHR10196">
    <property type="entry name" value="SUGAR KINASE"/>
    <property type="match status" value="1"/>
</dbReference>
<dbReference type="Pfam" id="PF02782">
    <property type="entry name" value="FGGY_C"/>
    <property type="match status" value="1"/>
</dbReference>
<evidence type="ECO:0000259" key="7">
    <source>
        <dbReference type="Pfam" id="PF00370"/>
    </source>
</evidence>
<sequence>MWVEAVDLLMERISRMSYGNRICGIGGAAQQHGSVYWSKQGVETLPGLCGKSSLKKQLETAFSLHDSPIWEDSSTSKQCRQLEAQAGGPVGLAALTGSAAFERFTGAQIAKIKQDNQEVWRRTERISLVSSFVTSLLAGKLAPIDLADASGTNLLDIQHGHWHKQLCDSIDPQLIEKLGPSLCLANKTIGSLSPYFQEKYGFNSCLVVAFTGDNPAAYAGFESISGCECAPAIVSLGTSDTVLFPLDKYPYGEDSRALETPDGHVLRHPVDPERYLAMLCYKNGSLAREWVRDILEPECSSWEEFSRVAGRGGRLAPRAFGFYYPMTEIQPRAQGIFRFEQSDDGDIVVPSSKRRYRRVTAFSPGISDARAIVESQFMSMNVDCRRKTSGRLQAVAVTGGASGNALLQQVMADVLGAAVHVVEGTQEHMLSMPAYGGAVSAANAVLGTQHAGLEKCSYALQLVCSPDEAEHRGYMEAMGDFEYLRRRVEESDV</sequence>
<dbReference type="GO" id="GO:0042732">
    <property type="term" value="P:D-xylose metabolic process"/>
    <property type="evidence" value="ECO:0007669"/>
    <property type="project" value="UniProtKB-UniRule"/>
</dbReference>
<dbReference type="InterPro" id="IPR043129">
    <property type="entry name" value="ATPase_NBD"/>
</dbReference>
<dbReference type="Pfam" id="PF00370">
    <property type="entry name" value="FGGY_N"/>
    <property type="match status" value="1"/>
</dbReference>
<comment type="caution">
    <text evidence="9">The sequence shown here is derived from an EMBL/GenBank/DDBJ whole genome shotgun (WGS) entry which is preliminary data.</text>
</comment>
<keyword evidence="4 6" id="KW-0418">Kinase</keyword>
<dbReference type="EMBL" id="JANBUM010000025">
    <property type="protein sequence ID" value="KAJ2787371.1"/>
    <property type="molecule type" value="Genomic_DNA"/>
</dbReference>
<evidence type="ECO:0000259" key="8">
    <source>
        <dbReference type="Pfam" id="PF02782"/>
    </source>
</evidence>
<protein>
    <recommendedName>
        <fullName evidence="6">Xylulose kinase</fullName>
        <ecNumber evidence="6">2.7.1.17</ecNumber>
    </recommendedName>
</protein>
<dbReference type="EC" id="2.7.1.17" evidence="6"/>
<dbReference type="SUPFAM" id="SSF53067">
    <property type="entry name" value="Actin-like ATPase domain"/>
    <property type="match status" value="2"/>
</dbReference>
<dbReference type="PANTHER" id="PTHR10196:SF57">
    <property type="entry name" value="XYLULOSE KINASE"/>
    <property type="match status" value="1"/>
</dbReference>
<dbReference type="GO" id="GO:0005829">
    <property type="term" value="C:cytosol"/>
    <property type="evidence" value="ECO:0007669"/>
    <property type="project" value="TreeGrafter"/>
</dbReference>
<keyword evidence="3 6" id="KW-0808">Transferase</keyword>
<evidence type="ECO:0000256" key="2">
    <source>
        <dbReference type="ARBA" id="ARBA00022629"/>
    </source>
</evidence>
<keyword evidence="6" id="KW-0119">Carbohydrate metabolism</keyword>
<evidence type="ECO:0000313" key="9">
    <source>
        <dbReference type="EMBL" id="KAJ2787371.1"/>
    </source>
</evidence>
<feature type="domain" description="Carbohydrate kinase FGGY C-terminal" evidence="8">
    <location>
        <begin position="233"/>
        <end position="427"/>
    </location>
</feature>
<evidence type="ECO:0000256" key="3">
    <source>
        <dbReference type="ARBA" id="ARBA00022679"/>
    </source>
</evidence>
<reference evidence="9" key="1">
    <citation type="submission" date="2022-07" db="EMBL/GenBank/DDBJ databases">
        <title>Phylogenomic reconstructions and comparative analyses of Kickxellomycotina fungi.</title>
        <authorList>
            <person name="Reynolds N.K."/>
            <person name="Stajich J.E."/>
            <person name="Barry K."/>
            <person name="Grigoriev I.V."/>
            <person name="Crous P."/>
            <person name="Smith M.E."/>
        </authorList>
    </citation>
    <scope>NUCLEOTIDE SEQUENCE</scope>
    <source>
        <strain evidence="9">BCRC 34489</strain>
    </source>
</reference>
<dbReference type="Gene3D" id="3.30.420.40">
    <property type="match status" value="2"/>
</dbReference>
<keyword evidence="6" id="KW-0067">ATP-binding</keyword>
<name>A0A9W8LPI7_9FUNG</name>